<protein>
    <recommendedName>
        <fullName evidence="2">Reverse transcriptase domain-containing protein</fullName>
    </recommendedName>
</protein>
<reference evidence="1" key="1">
    <citation type="submission" date="2015-11" db="EMBL/GenBank/DDBJ databases">
        <title>De novo transcriptome assembly of four potential Pierce s Disease insect vectors from Arizona vineyards.</title>
        <authorList>
            <person name="Tassone E.E."/>
        </authorList>
    </citation>
    <scope>NUCLEOTIDE SEQUENCE</scope>
</reference>
<sequence>MIATNLMQTDIDTAVLVTGLSDHTGQICTVNLDCDNAVTLSITRRHYNAQNLDKLKILLARETWESVTNTQNADQAYTEFNKILQEALDTACPVVTSRPKKRKIHTNQDQDRELLRLKGAYITALNKSTLIGTGTEENKKQTNARKKEYDLYLKHLRKEAAITYIENPENQTRAVWQIINNNRCNTKSQKHHIKSLDIEDKTLTDPQNIAEHINHFFANAAERVLLNSKQVPLKLYPTLPENRFRSLETDLTPTNRVEVDKTISCLKSKPSSGIDEISSTILKHCKNEVLTPIV</sequence>
<name>A0A1B6KX63_9HEMI</name>
<evidence type="ECO:0000313" key="1">
    <source>
        <dbReference type="EMBL" id="JAT16010.1"/>
    </source>
</evidence>
<evidence type="ECO:0008006" key="2">
    <source>
        <dbReference type="Google" id="ProtNLM"/>
    </source>
</evidence>
<feature type="non-terminal residue" evidence="1">
    <location>
        <position position="294"/>
    </location>
</feature>
<gene>
    <name evidence="1" type="ORF">g.53633</name>
</gene>
<dbReference type="PANTHER" id="PTHR47510:SF9">
    <property type="entry name" value="ENDONUCLEASE_EXONUCLEASE_PHOSPHATASE DOMAIN-CONTAINING PROTEIN"/>
    <property type="match status" value="1"/>
</dbReference>
<accession>A0A1B6KX63</accession>
<dbReference type="PANTHER" id="PTHR47510">
    <property type="entry name" value="REVERSE TRANSCRIPTASE DOMAIN-CONTAINING PROTEIN"/>
    <property type="match status" value="1"/>
</dbReference>
<organism evidence="1">
    <name type="scientific">Graphocephala atropunctata</name>
    <dbReference type="NCBI Taxonomy" id="36148"/>
    <lineage>
        <taxon>Eukaryota</taxon>
        <taxon>Metazoa</taxon>
        <taxon>Ecdysozoa</taxon>
        <taxon>Arthropoda</taxon>
        <taxon>Hexapoda</taxon>
        <taxon>Insecta</taxon>
        <taxon>Pterygota</taxon>
        <taxon>Neoptera</taxon>
        <taxon>Paraneoptera</taxon>
        <taxon>Hemiptera</taxon>
        <taxon>Auchenorrhyncha</taxon>
        <taxon>Membracoidea</taxon>
        <taxon>Cicadellidae</taxon>
        <taxon>Cicadellinae</taxon>
        <taxon>Cicadellini</taxon>
        <taxon>Graphocephala</taxon>
    </lineage>
</organism>
<proteinExistence type="predicted"/>
<dbReference type="AlphaFoldDB" id="A0A1B6KX63"/>
<dbReference type="EMBL" id="GEBQ01023967">
    <property type="protein sequence ID" value="JAT16010.1"/>
    <property type="molecule type" value="Transcribed_RNA"/>
</dbReference>